<keyword evidence="2" id="KW-1185">Reference proteome</keyword>
<protein>
    <submittedName>
        <fullName evidence="1">Uncharacterized protein</fullName>
    </submittedName>
</protein>
<gene>
    <name evidence="1" type="ORF">O4G74_15700</name>
</gene>
<evidence type="ECO:0000313" key="1">
    <source>
        <dbReference type="EMBL" id="MCZ4299504.1"/>
    </source>
</evidence>
<sequence>MACPFMLGDEAATKIEISTSHPCHDMAMEIEADADKSPQSSSDSDCLAGIDCAPMLIQAQSDANPITLSVDPSPILPIILAEAPVAFPPERSTLSTGPPPNAVLPHQTPVTLKQRFLN</sequence>
<comment type="caution">
    <text evidence="1">The sequence shown here is derived from an EMBL/GenBank/DDBJ whole genome shotgun (WGS) entry which is preliminary data.</text>
</comment>
<name>A0ABT4M249_9PROT</name>
<proteinExistence type="predicted"/>
<dbReference type="EMBL" id="JAPWGW010000007">
    <property type="protein sequence ID" value="MCZ4299504.1"/>
    <property type="molecule type" value="Genomic_DNA"/>
</dbReference>
<evidence type="ECO:0000313" key="2">
    <source>
        <dbReference type="Proteomes" id="UP001083770"/>
    </source>
</evidence>
<organism evidence="1 2">
    <name type="scientific">Henriciella marina</name>
    <dbReference type="NCBI Taxonomy" id="453851"/>
    <lineage>
        <taxon>Bacteria</taxon>
        <taxon>Pseudomonadati</taxon>
        <taxon>Pseudomonadota</taxon>
        <taxon>Alphaproteobacteria</taxon>
        <taxon>Hyphomonadales</taxon>
        <taxon>Hyphomonadaceae</taxon>
        <taxon>Henriciella</taxon>
    </lineage>
</organism>
<dbReference type="Proteomes" id="UP001083770">
    <property type="component" value="Unassembled WGS sequence"/>
</dbReference>
<reference evidence="1" key="1">
    <citation type="submission" date="2022-12" db="EMBL/GenBank/DDBJ databases">
        <title>Bacterial isolates from different developmental stages of Nematostella vectensis.</title>
        <authorList>
            <person name="Fraune S."/>
        </authorList>
    </citation>
    <scope>NUCLEOTIDE SEQUENCE</scope>
    <source>
        <strain evidence="1">G21632-S1</strain>
    </source>
</reference>
<accession>A0ABT4M249</accession>